<evidence type="ECO:0000313" key="1">
    <source>
        <dbReference type="EMBL" id="KAI3715112.1"/>
    </source>
</evidence>
<dbReference type="EMBL" id="CM042053">
    <property type="protein sequence ID" value="KAI3715112.1"/>
    <property type="molecule type" value="Genomic_DNA"/>
</dbReference>
<protein>
    <submittedName>
        <fullName evidence="1">Uncharacterized protein</fullName>
    </submittedName>
</protein>
<keyword evidence="2" id="KW-1185">Reference proteome</keyword>
<reference evidence="1 2" key="2">
    <citation type="journal article" date="2022" name="Mol. Ecol. Resour.">
        <title>The genomes of chicory, endive, great burdock and yacon provide insights into Asteraceae paleo-polyploidization history and plant inulin production.</title>
        <authorList>
            <person name="Fan W."/>
            <person name="Wang S."/>
            <person name="Wang H."/>
            <person name="Wang A."/>
            <person name="Jiang F."/>
            <person name="Liu H."/>
            <person name="Zhao H."/>
            <person name="Xu D."/>
            <person name="Zhang Y."/>
        </authorList>
    </citation>
    <scope>NUCLEOTIDE SEQUENCE [LARGE SCALE GENOMIC DNA]</scope>
    <source>
        <strain evidence="2">cv. Niubang</strain>
    </source>
</reference>
<dbReference type="Proteomes" id="UP001055879">
    <property type="component" value="Linkage Group LG07"/>
</dbReference>
<sequence>MVLVNEIKEEDSMGESGHLLFSLRCRPGATGKTPTGGNREGHPGRPGAYDPGVGKDPGADRESVRPGELPGRRELEDPGRGPGSRGAQVEGIPGVGVGRGDPGVGDRFKVWSARKGVSANQVSVLQRLYIVDTDTGFTFQTPLPDCKFKFQNLNKISHSFTFSIS</sequence>
<accession>A0ACB9AY79</accession>
<name>A0ACB9AY79_ARCLA</name>
<organism evidence="1 2">
    <name type="scientific">Arctium lappa</name>
    <name type="common">Greater burdock</name>
    <name type="synonym">Lappa major</name>
    <dbReference type="NCBI Taxonomy" id="4217"/>
    <lineage>
        <taxon>Eukaryota</taxon>
        <taxon>Viridiplantae</taxon>
        <taxon>Streptophyta</taxon>
        <taxon>Embryophyta</taxon>
        <taxon>Tracheophyta</taxon>
        <taxon>Spermatophyta</taxon>
        <taxon>Magnoliopsida</taxon>
        <taxon>eudicotyledons</taxon>
        <taxon>Gunneridae</taxon>
        <taxon>Pentapetalae</taxon>
        <taxon>asterids</taxon>
        <taxon>campanulids</taxon>
        <taxon>Asterales</taxon>
        <taxon>Asteraceae</taxon>
        <taxon>Carduoideae</taxon>
        <taxon>Cardueae</taxon>
        <taxon>Arctiinae</taxon>
        <taxon>Arctium</taxon>
    </lineage>
</organism>
<gene>
    <name evidence="1" type="ORF">L6452_22080</name>
</gene>
<comment type="caution">
    <text evidence="1">The sequence shown here is derived from an EMBL/GenBank/DDBJ whole genome shotgun (WGS) entry which is preliminary data.</text>
</comment>
<reference evidence="2" key="1">
    <citation type="journal article" date="2022" name="Mol. Ecol. Resour.">
        <title>The genomes of chicory, endive, great burdock and yacon provide insights into Asteraceae palaeo-polyploidization history and plant inulin production.</title>
        <authorList>
            <person name="Fan W."/>
            <person name="Wang S."/>
            <person name="Wang H."/>
            <person name="Wang A."/>
            <person name="Jiang F."/>
            <person name="Liu H."/>
            <person name="Zhao H."/>
            <person name="Xu D."/>
            <person name="Zhang Y."/>
        </authorList>
    </citation>
    <scope>NUCLEOTIDE SEQUENCE [LARGE SCALE GENOMIC DNA]</scope>
    <source>
        <strain evidence="2">cv. Niubang</strain>
    </source>
</reference>
<proteinExistence type="predicted"/>
<evidence type="ECO:0000313" key="2">
    <source>
        <dbReference type="Proteomes" id="UP001055879"/>
    </source>
</evidence>